<evidence type="ECO:0000256" key="2">
    <source>
        <dbReference type="ARBA" id="ARBA00022472"/>
    </source>
</evidence>
<dbReference type="PANTHER" id="PTHR13068:SF242">
    <property type="entry name" value="OS04G0637500 PROTEIN"/>
    <property type="match status" value="1"/>
</dbReference>
<dbReference type="Proteomes" id="UP000734854">
    <property type="component" value="Unassembled WGS sequence"/>
</dbReference>
<dbReference type="EMBL" id="JACMSC010000019">
    <property type="protein sequence ID" value="KAG6473681.1"/>
    <property type="molecule type" value="Genomic_DNA"/>
</dbReference>
<evidence type="ECO:0000313" key="4">
    <source>
        <dbReference type="EMBL" id="KAG6473681.1"/>
    </source>
</evidence>
<proteinExistence type="inferred from homology"/>
<dbReference type="GO" id="GO:0003676">
    <property type="term" value="F:nucleic acid binding"/>
    <property type="evidence" value="ECO:0007669"/>
    <property type="project" value="InterPro"/>
</dbReference>
<dbReference type="AlphaFoldDB" id="A0A8J5CDJ6"/>
<evidence type="ECO:0000256" key="1">
    <source>
        <dbReference type="ARBA" id="ARBA00007692"/>
    </source>
</evidence>
<dbReference type="SMART" id="SM00733">
    <property type="entry name" value="Mterf"/>
    <property type="match status" value="2"/>
</dbReference>
<dbReference type="PANTHER" id="PTHR13068">
    <property type="entry name" value="CGI-12 PROTEIN-RELATED"/>
    <property type="match status" value="1"/>
</dbReference>
<dbReference type="Pfam" id="PF02536">
    <property type="entry name" value="mTERF"/>
    <property type="match status" value="1"/>
</dbReference>
<organism evidence="4 5">
    <name type="scientific">Zingiber officinale</name>
    <name type="common">Ginger</name>
    <name type="synonym">Amomum zingiber</name>
    <dbReference type="NCBI Taxonomy" id="94328"/>
    <lineage>
        <taxon>Eukaryota</taxon>
        <taxon>Viridiplantae</taxon>
        <taxon>Streptophyta</taxon>
        <taxon>Embryophyta</taxon>
        <taxon>Tracheophyta</taxon>
        <taxon>Spermatophyta</taxon>
        <taxon>Magnoliopsida</taxon>
        <taxon>Liliopsida</taxon>
        <taxon>Zingiberales</taxon>
        <taxon>Zingiberaceae</taxon>
        <taxon>Zingiber</taxon>
    </lineage>
</organism>
<evidence type="ECO:0000256" key="3">
    <source>
        <dbReference type="ARBA" id="ARBA00022946"/>
    </source>
</evidence>
<keyword evidence="2" id="KW-0806">Transcription termination</keyword>
<dbReference type="InterPro" id="IPR038538">
    <property type="entry name" value="MTERF_sf"/>
</dbReference>
<dbReference type="Gene3D" id="1.25.70.10">
    <property type="entry name" value="Transcription termination factor 3, mitochondrial"/>
    <property type="match status" value="1"/>
</dbReference>
<protein>
    <submittedName>
        <fullName evidence="4">Uncharacterized protein</fullName>
    </submittedName>
</protein>
<keyword evidence="2" id="KW-0805">Transcription regulation</keyword>
<evidence type="ECO:0000313" key="5">
    <source>
        <dbReference type="Proteomes" id="UP000734854"/>
    </source>
</evidence>
<name>A0A8J5CDJ6_ZINOF</name>
<sequence length="308" mass="35209">MVSESAKLLIGEGLELWFKLCNNPSNGNIWPLYSRTKDELELWKVIASKDFMTAELDIWSFVKRRHDFLQSKMGSRLKPDGSYTDQVITTFFFLIQVALAFDSKVAALQYWKECLAFLFCRTPNDRISTAFDDDAAPPDHPPLCSSSLAPTPHFLRHLRFLPLSCGGTSSRDPHHFMVKYLLNSCGFSKEEASKASKHLVHLRSTENPDAVLAFFRSQGIDGANLRKMISGRPTFICCNVESNLTPKFQFLHDLGLSQSDLVHVIVRHPVIVSFNVQRTLLLKLNVWDNLFGSRELLLKNLRKWSWFL</sequence>
<accession>A0A8J5CDJ6</accession>
<dbReference type="GO" id="GO:0006353">
    <property type="term" value="P:DNA-templated transcription termination"/>
    <property type="evidence" value="ECO:0007669"/>
    <property type="project" value="UniProtKB-KW"/>
</dbReference>
<keyword evidence="2" id="KW-0804">Transcription</keyword>
<dbReference type="InterPro" id="IPR003690">
    <property type="entry name" value="MTERF"/>
</dbReference>
<keyword evidence="3" id="KW-0809">Transit peptide</keyword>
<reference evidence="4 5" key="1">
    <citation type="submission" date="2020-08" db="EMBL/GenBank/DDBJ databases">
        <title>Plant Genome Project.</title>
        <authorList>
            <person name="Zhang R.-G."/>
        </authorList>
    </citation>
    <scope>NUCLEOTIDE SEQUENCE [LARGE SCALE GENOMIC DNA]</scope>
    <source>
        <tissue evidence="4">Rhizome</tissue>
    </source>
</reference>
<comment type="caution">
    <text evidence="4">The sequence shown here is derived from an EMBL/GenBank/DDBJ whole genome shotgun (WGS) entry which is preliminary data.</text>
</comment>
<gene>
    <name evidence="4" type="ORF">ZIOFF_067598</name>
</gene>
<keyword evidence="5" id="KW-1185">Reference proteome</keyword>
<comment type="similarity">
    <text evidence="1">Belongs to the mTERF family.</text>
</comment>